<dbReference type="OrthoDB" id="9808190at2"/>
<evidence type="ECO:0000256" key="1">
    <source>
        <dbReference type="SAM" id="Phobius"/>
    </source>
</evidence>
<feature type="transmembrane region" description="Helical" evidence="1">
    <location>
        <begin position="51"/>
        <end position="70"/>
    </location>
</feature>
<proteinExistence type="predicted"/>
<dbReference type="Proteomes" id="UP000249165">
    <property type="component" value="Unassembled WGS sequence"/>
</dbReference>
<protein>
    <submittedName>
        <fullName evidence="2">Putative membrane protein</fullName>
    </submittedName>
</protein>
<organism evidence="2 3">
    <name type="scientific">Salipiger aestuarii</name>
    <dbReference type="NCBI Taxonomy" id="568098"/>
    <lineage>
        <taxon>Bacteria</taxon>
        <taxon>Pseudomonadati</taxon>
        <taxon>Pseudomonadota</taxon>
        <taxon>Alphaproteobacteria</taxon>
        <taxon>Rhodobacterales</taxon>
        <taxon>Roseobacteraceae</taxon>
        <taxon>Salipiger</taxon>
    </lineage>
</organism>
<dbReference type="EMBL" id="QLMG01000002">
    <property type="protein sequence ID" value="RAK22983.1"/>
    <property type="molecule type" value="Genomic_DNA"/>
</dbReference>
<keyword evidence="1" id="KW-0472">Membrane</keyword>
<feature type="transmembrane region" description="Helical" evidence="1">
    <location>
        <begin position="21"/>
        <end position="45"/>
    </location>
</feature>
<name>A0A327YPT3_9RHOB</name>
<keyword evidence="1" id="KW-1133">Transmembrane helix</keyword>
<evidence type="ECO:0000313" key="2">
    <source>
        <dbReference type="EMBL" id="RAK22983.1"/>
    </source>
</evidence>
<keyword evidence="1" id="KW-0812">Transmembrane</keyword>
<keyword evidence="3" id="KW-1185">Reference proteome</keyword>
<reference evidence="2 3" key="1">
    <citation type="submission" date="2018-06" db="EMBL/GenBank/DDBJ databases">
        <title>Genomic Encyclopedia of Archaeal and Bacterial Type Strains, Phase II (KMG-II): from individual species to whole genera.</title>
        <authorList>
            <person name="Goeker M."/>
        </authorList>
    </citation>
    <scope>NUCLEOTIDE SEQUENCE [LARGE SCALE GENOMIC DNA]</scope>
    <source>
        <strain evidence="2 3">DSM 22011</strain>
    </source>
</reference>
<sequence length="163" mass="18648">MPYRWETDRPNMAELHLWPHQSLTAHGFSVFMASFFLLAILPVFWLIGTVLLWGLLPFILAAIAGLWWALRHNSRERSVLEVLTLGPQTARLTRHNPRGPTQDWQGNTHWLAVDLHVTGGPVPHYVTLRGGGRQVEIGAFLSEEERKALFVELSDRVRLLRRA</sequence>
<accession>A0A327YPT3</accession>
<dbReference type="InterPro" id="IPR019253">
    <property type="entry name" value="DUF2244_TM"/>
</dbReference>
<gene>
    <name evidence="2" type="ORF">ATI53_1002162</name>
</gene>
<dbReference type="AlphaFoldDB" id="A0A327YPT3"/>
<evidence type="ECO:0000313" key="3">
    <source>
        <dbReference type="Proteomes" id="UP000249165"/>
    </source>
</evidence>
<dbReference type="RefSeq" id="WP_009506551.1">
    <property type="nucleotide sequence ID" value="NZ_LIGK01000004.1"/>
</dbReference>
<comment type="caution">
    <text evidence="2">The sequence shown here is derived from an EMBL/GenBank/DDBJ whole genome shotgun (WGS) entry which is preliminary data.</text>
</comment>
<dbReference type="Pfam" id="PF10003">
    <property type="entry name" value="DUF2244"/>
    <property type="match status" value="1"/>
</dbReference>